<evidence type="ECO:0000259" key="3">
    <source>
        <dbReference type="Pfam" id="PF16655"/>
    </source>
</evidence>
<dbReference type="AlphaFoldDB" id="A0A1Y2HN45"/>
<dbReference type="CDD" id="cd07389">
    <property type="entry name" value="MPP_PhoD"/>
    <property type="match status" value="1"/>
</dbReference>
<dbReference type="InterPro" id="IPR052900">
    <property type="entry name" value="Phospholipid_Metab_Enz"/>
</dbReference>
<feature type="signal peptide" evidence="1">
    <location>
        <begin position="1"/>
        <end position="20"/>
    </location>
</feature>
<feature type="domain" description="Phospholipase D N-terminal" evidence="3">
    <location>
        <begin position="73"/>
        <end position="163"/>
    </location>
</feature>
<dbReference type="PANTHER" id="PTHR43606:SF7">
    <property type="entry name" value="PHOSPHATASE, PUTATIVE (AFU_ORTHOLOGUE AFUA_6G08710)-RELATED"/>
    <property type="match status" value="1"/>
</dbReference>
<dbReference type="Gene3D" id="3.60.21.70">
    <property type="entry name" value="PhoD-like phosphatase"/>
    <property type="match status" value="1"/>
</dbReference>
<dbReference type="Pfam" id="PF09423">
    <property type="entry name" value="PhoD"/>
    <property type="match status" value="1"/>
</dbReference>
<dbReference type="Pfam" id="PF16655">
    <property type="entry name" value="PhoD_N"/>
    <property type="match status" value="1"/>
</dbReference>
<dbReference type="STRING" id="765915.A0A1Y2HN45"/>
<evidence type="ECO:0000259" key="2">
    <source>
        <dbReference type="Pfam" id="PF09423"/>
    </source>
</evidence>
<dbReference type="PANTHER" id="PTHR43606">
    <property type="entry name" value="PHOSPHATASE, PUTATIVE (AFU_ORTHOLOGUE AFUA_6G08710)-RELATED"/>
    <property type="match status" value="1"/>
</dbReference>
<keyword evidence="5" id="KW-1185">Reference proteome</keyword>
<dbReference type="InterPro" id="IPR029052">
    <property type="entry name" value="Metallo-depent_PP-like"/>
</dbReference>
<protein>
    <submittedName>
        <fullName evidence="4">PhoD-like phosphatase-domain-containing protein</fullName>
    </submittedName>
</protein>
<evidence type="ECO:0000256" key="1">
    <source>
        <dbReference type="SAM" id="SignalP"/>
    </source>
</evidence>
<evidence type="ECO:0000313" key="4">
    <source>
        <dbReference type="EMBL" id="ORZ35133.1"/>
    </source>
</evidence>
<gene>
    <name evidence="4" type="ORF">BCR44DRAFT_57617</name>
</gene>
<evidence type="ECO:0000313" key="5">
    <source>
        <dbReference type="Proteomes" id="UP000193411"/>
    </source>
</evidence>
<dbReference type="InterPro" id="IPR038607">
    <property type="entry name" value="PhoD-like_sf"/>
</dbReference>
<dbReference type="Proteomes" id="UP000193411">
    <property type="component" value="Unassembled WGS sequence"/>
</dbReference>
<name>A0A1Y2HN45_9FUNG</name>
<feature type="chain" id="PRO_5012011150" evidence="1">
    <location>
        <begin position="21"/>
        <end position="558"/>
    </location>
</feature>
<reference evidence="4 5" key="1">
    <citation type="submission" date="2016-07" db="EMBL/GenBank/DDBJ databases">
        <title>Pervasive Adenine N6-methylation of Active Genes in Fungi.</title>
        <authorList>
            <consortium name="DOE Joint Genome Institute"/>
            <person name="Mondo S.J."/>
            <person name="Dannebaum R.O."/>
            <person name="Kuo R.C."/>
            <person name="Labutti K."/>
            <person name="Haridas S."/>
            <person name="Kuo A."/>
            <person name="Salamov A."/>
            <person name="Ahrendt S.R."/>
            <person name="Lipzen A."/>
            <person name="Sullivan W."/>
            <person name="Andreopoulos W.B."/>
            <person name="Clum A."/>
            <person name="Lindquist E."/>
            <person name="Daum C."/>
            <person name="Ramamoorthy G.K."/>
            <person name="Gryganskyi A."/>
            <person name="Culley D."/>
            <person name="Magnuson J.K."/>
            <person name="James T.Y."/>
            <person name="O'Malley M.A."/>
            <person name="Stajich J.E."/>
            <person name="Spatafora J.W."/>
            <person name="Visel A."/>
            <person name="Grigoriev I.V."/>
        </authorList>
    </citation>
    <scope>NUCLEOTIDE SEQUENCE [LARGE SCALE GENOMIC DNA]</scope>
    <source>
        <strain evidence="4 5">PL171</strain>
    </source>
</reference>
<dbReference type="Gene3D" id="2.60.40.380">
    <property type="entry name" value="Purple acid phosphatase-like, N-terminal"/>
    <property type="match status" value="1"/>
</dbReference>
<dbReference type="InterPro" id="IPR018946">
    <property type="entry name" value="PhoD-like_MPP"/>
</dbReference>
<sequence length="558" mass="61922">MVRSVKFVVAIILFAQLASAALTPEELLARHQDNLAYASPFANYPHLAVEPSQVARTHLLTKRDANADVSFIHGVASGDPLSDRVILWTRVSPQSASVASASVSYEVSTTRDFATIVKTGTVVTSADVDWTVKVDATDLAPQTTYFYRFNAGGVVSPVGRTKTFPAANATVDNLRLGLVSCSNMPHGYFVAYRQMAKKDLDAVIHLGDYIYEYDLASYPAIGGALPAERNPMPAKTITSLSDYRQRHAQYKTDADLQLVHAAHPFIQVWDDHEFADNAFQNGSLDHKPATDGTWATRKLVAARAFHEYIPIRTGEASADLLKIYRGFKYGDLVDLLMLDTRIEGRETGGNGWTGKDRPTRKLIGAEQEKWLHTSLVESKAQWKVLGNQIILAQMPGKILDWEWSVTGDMWIAYPTTRNALLGLIEDKKINNVVVLTGDFHSSVASDLYRDERKYERRSGKGSVAVEFAVTSVTSAGPAQDSWFLNKLAVPVVHATNKGAKFVDLYQHGYMLVNFDRQRVRTEHYFMRSIKDRADDTEILGAVLESNSGSNRITKTYIP</sequence>
<proteinExistence type="predicted"/>
<dbReference type="EMBL" id="MCFL01000024">
    <property type="protein sequence ID" value="ORZ35133.1"/>
    <property type="molecule type" value="Genomic_DNA"/>
</dbReference>
<organism evidence="4 5">
    <name type="scientific">Catenaria anguillulae PL171</name>
    <dbReference type="NCBI Taxonomy" id="765915"/>
    <lineage>
        <taxon>Eukaryota</taxon>
        <taxon>Fungi</taxon>
        <taxon>Fungi incertae sedis</taxon>
        <taxon>Blastocladiomycota</taxon>
        <taxon>Blastocladiomycetes</taxon>
        <taxon>Blastocladiales</taxon>
        <taxon>Catenariaceae</taxon>
        <taxon>Catenaria</taxon>
    </lineage>
</organism>
<dbReference type="SUPFAM" id="SSF56300">
    <property type="entry name" value="Metallo-dependent phosphatases"/>
    <property type="match status" value="1"/>
</dbReference>
<keyword evidence="1" id="KW-0732">Signal</keyword>
<accession>A0A1Y2HN45</accession>
<comment type="caution">
    <text evidence="4">The sequence shown here is derived from an EMBL/GenBank/DDBJ whole genome shotgun (WGS) entry which is preliminary data.</text>
</comment>
<dbReference type="OrthoDB" id="9992270at2759"/>
<feature type="domain" description="PhoD-like phosphatase metallophosphatase" evidence="2">
    <location>
        <begin position="177"/>
        <end position="522"/>
    </location>
</feature>
<dbReference type="InterPro" id="IPR032093">
    <property type="entry name" value="PhoD_N"/>
</dbReference>